<protein>
    <submittedName>
        <fullName evidence="2">Uncharacterized protein</fullName>
    </submittedName>
</protein>
<dbReference type="InterPro" id="IPR017956">
    <property type="entry name" value="AT_hook_DNA-bd_motif"/>
</dbReference>
<feature type="region of interest" description="Disordered" evidence="1">
    <location>
        <begin position="1"/>
        <end position="58"/>
    </location>
</feature>
<feature type="compositionally biased region" description="Acidic residues" evidence="1">
    <location>
        <begin position="295"/>
        <end position="306"/>
    </location>
</feature>
<evidence type="ECO:0000313" key="2">
    <source>
        <dbReference type="EMBL" id="KAH8696343.1"/>
    </source>
</evidence>
<proteinExistence type="predicted"/>
<dbReference type="Proteomes" id="UP001201262">
    <property type="component" value="Unassembled WGS sequence"/>
</dbReference>
<feature type="region of interest" description="Disordered" evidence="1">
    <location>
        <begin position="279"/>
        <end position="330"/>
    </location>
</feature>
<feature type="region of interest" description="Disordered" evidence="1">
    <location>
        <begin position="127"/>
        <end position="197"/>
    </location>
</feature>
<feature type="compositionally biased region" description="Basic and acidic residues" evidence="1">
    <location>
        <begin position="410"/>
        <end position="422"/>
    </location>
</feature>
<name>A0AAD4KMY1_9EURO</name>
<feature type="region of interest" description="Disordered" evidence="1">
    <location>
        <begin position="343"/>
        <end position="471"/>
    </location>
</feature>
<reference evidence="2" key="1">
    <citation type="submission" date="2021-12" db="EMBL/GenBank/DDBJ databases">
        <title>Convergent genome expansion in fungi linked to evolution of root-endophyte symbiosis.</title>
        <authorList>
            <consortium name="DOE Joint Genome Institute"/>
            <person name="Ke Y.-H."/>
            <person name="Bonito G."/>
            <person name="Liao H.-L."/>
            <person name="Looney B."/>
            <person name="Rojas-Flechas A."/>
            <person name="Nash J."/>
            <person name="Hameed K."/>
            <person name="Schadt C."/>
            <person name="Martin F."/>
            <person name="Crous P.W."/>
            <person name="Miettinen O."/>
            <person name="Magnuson J.K."/>
            <person name="Labbe J."/>
            <person name="Jacobson D."/>
            <person name="Doktycz M.J."/>
            <person name="Veneault-Fourrey C."/>
            <person name="Kuo A."/>
            <person name="Mondo S."/>
            <person name="Calhoun S."/>
            <person name="Riley R."/>
            <person name="Ohm R."/>
            <person name="LaButti K."/>
            <person name="Andreopoulos B."/>
            <person name="Pangilinan J."/>
            <person name="Nolan M."/>
            <person name="Tritt A."/>
            <person name="Clum A."/>
            <person name="Lipzen A."/>
            <person name="Daum C."/>
            <person name="Barry K."/>
            <person name="Grigoriev I.V."/>
            <person name="Vilgalys R."/>
        </authorList>
    </citation>
    <scope>NUCLEOTIDE SEQUENCE</scope>
    <source>
        <strain evidence="2">PMI_201</strain>
    </source>
</reference>
<evidence type="ECO:0000313" key="3">
    <source>
        <dbReference type="Proteomes" id="UP001201262"/>
    </source>
</evidence>
<organism evidence="2 3">
    <name type="scientific">Talaromyces proteolyticus</name>
    <dbReference type="NCBI Taxonomy" id="1131652"/>
    <lineage>
        <taxon>Eukaryota</taxon>
        <taxon>Fungi</taxon>
        <taxon>Dikarya</taxon>
        <taxon>Ascomycota</taxon>
        <taxon>Pezizomycotina</taxon>
        <taxon>Eurotiomycetes</taxon>
        <taxon>Eurotiomycetidae</taxon>
        <taxon>Eurotiales</taxon>
        <taxon>Trichocomaceae</taxon>
        <taxon>Talaromyces</taxon>
        <taxon>Talaromyces sect. Bacilispori</taxon>
    </lineage>
</organism>
<accession>A0AAD4KMY1</accession>
<comment type="caution">
    <text evidence="2">The sequence shown here is derived from an EMBL/GenBank/DDBJ whole genome shotgun (WGS) entry which is preliminary data.</text>
</comment>
<feature type="compositionally biased region" description="Polar residues" evidence="1">
    <location>
        <begin position="388"/>
        <end position="408"/>
    </location>
</feature>
<keyword evidence="3" id="KW-1185">Reference proteome</keyword>
<feature type="region of interest" description="Disordered" evidence="1">
    <location>
        <begin position="486"/>
        <end position="539"/>
    </location>
</feature>
<gene>
    <name evidence="2" type="ORF">BGW36DRAFT_296756</name>
</gene>
<feature type="compositionally biased region" description="Polar residues" evidence="1">
    <location>
        <begin position="163"/>
        <end position="173"/>
    </location>
</feature>
<dbReference type="RefSeq" id="XP_046071281.1">
    <property type="nucleotide sequence ID" value="XM_046211305.1"/>
</dbReference>
<dbReference type="SMART" id="SM00384">
    <property type="entry name" value="AT_hook"/>
    <property type="match status" value="3"/>
</dbReference>
<feature type="compositionally biased region" description="Basic and acidic residues" evidence="1">
    <location>
        <begin position="501"/>
        <end position="513"/>
    </location>
</feature>
<dbReference type="EMBL" id="JAJTJA010000007">
    <property type="protein sequence ID" value="KAH8696343.1"/>
    <property type="molecule type" value="Genomic_DNA"/>
</dbReference>
<dbReference type="GO" id="GO:0003677">
    <property type="term" value="F:DNA binding"/>
    <property type="evidence" value="ECO:0007669"/>
    <property type="project" value="InterPro"/>
</dbReference>
<evidence type="ECO:0000256" key="1">
    <source>
        <dbReference type="SAM" id="MobiDB-lite"/>
    </source>
</evidence>
<dbReference type="AlphaFoldDB" id="A0AAD4KMY1"/>
<sequence length="555" mass="60974">MSSQRVIQDSEDESGDDCPDIATSIDPPQDSPDAHPNNSDPGRSARQDGAFSASIPESYLPQVDFDRYLRSESSIMAGEYEDERWASTANATRPGGRQLIFIDSTHREHLQDDSFVYRVNADYATLGTLPSTADTGRGPNGPLLEEGGNATDFEHPSKRRKISLTQDSLTKCSNGDPEPSTPYSCLASFDSNSPPQVTIPPSASLYIPQQDNTQTYQDHLPPRFETPPPTVPLSEDLFYNPNSVYQESVLANLKTSEIQNSFDQPPAFEVDTETVALKKKRGRPKKQALAVDADGQPEEASDDVFDQCDTAKKKKPGRSKKIDREASPDELIVIEMPTYQTNETEVLGPTSKFEKAAKKKIKRSKTASDLLSTTNKSKNDCDVWIDDTGTTWQGNSTFNPPNFIENDQSPAKKPEKPASEPKKRGRKRKSMAEGPPVVDTASPDVLQDISNTAHLPPKNEQRQNDTLAEGAAIKADNNASVELSKLENDAILSPTPLPETAVKKEATPRKNNDESNNSNREPAKHSSIPSTGKVSYRVGLSRRARIAPLLKVVRK</sequence>
<feature type="compositionally biased region" description="Acidic residues" evidence="1">
    <location>
        <begin position="9"/>
        <end position="19"/>
    </location>
</feature>
<dbReference type="GeneID" id="70241592"/>